<feature type="signal peptide" evidence="1">
    <location>
        <begin position="1"/>
        <end position="24"/>
    </location>
</feature>
<dbReference type="EMBL" id="KQ965827">
    <property type="protein sequence ID" value="KXS10394.1"/>
    <property type="molecule type" value="Genomic_DNA"/>
</dbReference>
<keyword evidence="3" id="KW-1185">Reference proteome</keyword>
<feature type="chain" id="PRO_5007295837" evidence="1">
    <location>
        <begin position="25"/>
        <end position="223"/>
    </location>
</feature>
<dbReference type="AlphaFoldDB" id="A0A139A0Z3"/>
<reference evidence="2 3" key="1">
    <citation type="journal article" date="2015" name="Genome Biol. Evol.">
        <title>Phylogenomic analyses indicate that early fungi evolved digesting cell walls of algal ancestors of land plants.</title>
        <authorList>
            <person name="Chang Y."/>
            <person name="Wang S."/>
            <person name="Sekimoto S."/>
            <person name="Aerts A.L."/>
            <person name="Choi C."/>
            <person name="Clum A."/>
            <person name="LaButti K.M."/>
            <person name="Lindquist E.A."/>
            <person name="Yee Ngan C."/>
            <person name="Ohm R.A."/>
            <person name="Salamov A.A."/>
            <person name="Grigoriev I.V."/>
            <person name="Spatafora J.W."/>
            <person name="Berbee M.L."/>
        </authorList>
    </citation>
    <scope>NUCLEOTIDE SEQUENCE [LARGE SCALE GENOMIC DNA]</scope>
    <source>
        <strain evidence="2 3">JEL478</strain>
    </source>
</reference>
<gene>
    <name evidence="2" type="ORF">M427DRAFT_74175</name>
</gene>
<keyword evidence="1" id="KW-0732">Signal</keyword>
<evidence type="ECO:0000313" key="2">
    <source>
        <dbReference type="EMBL" id="KXS10394.1"/>
    </source>
</evidence>
<dbReference type="Proteomes" id="UP000070544">
    <property type="component" value="Unassembled WGS sequence"/>
</dbReference>
<proteinExistence type="predicted"/>
<sequence>MRAGHLAVFVALLVSAVVVVGGDAANILYQYQCDRQSGFIFDSYTHNRFGYVHSFSGLNSDVSIAYNRPTPSGAGCDPSIMSAQARGVVVGVIETFTWAGGPTDGIDIVFWVSWQSATALKASQQSQTNLPSQITFSASVIDYDLASQQWFYDFCPAATLQGTISRLDVSLQPEPISYGIDVNIYKVAMTVLPPKNYKFVLRLASSPSNKLNKAWGSIGGGSY</sequence>
<evidence type="ECO:0000256" key="1">
    <source>
        <dbReference type="SAM" id="SignalP"/>
    </source>
</evidence>
<protein>
    <submittedName>
        <fullName evidence="2">Uncharacterized protein</fullName>
    </submittedName>
</protein>
<evidence type="ECO:0000313" key="3">
    <source>
        <dbReference type="Proteomes" id="UP000070544"/>
    </source>
</evidence>
<organism evidence="2 3">
    <name type="scientific">Gonapodya prolifera (strain JEL478)</name>
    <name type="common">Monoblepharis prolifera</name>
    <dbReference type="NCBI Taxonomy" id="1344416"/>
    <lineage>
        <taxon>Eukaryota</taxon>
        <taxon>Fungi</taxon>
        <taxon>Fungi incertae sedis</taxon>
        <taxon>Chytridiomycota</taxon>
        <taxon>Chytridiomycota incertae sedis</taxon>
        <taxon>Monoblepharidomycetes</taxon>
        <taxon>Monoblepharidales</taxon>
        <taxon>Gonapodyaceae</taxon>
        <taxon>Gonapodya</taxon>
    </lineage>
</organism>
<name>A0A139A0Z3_GONPJ</name>
<accession>A0A139A0Z3</accession>